<proteinExistence type="predicted"/>
<dbReference type="Proteomes" id="UP001371456">
    <property type="component" value="Unassembled WGS sequence"/>
</dbReference>
<dbReference type="EMBL" id="JBANQN010000005">
    <property type="protein sequence ID" value="KAK6789281.1"/>
    <property type="molecule type" value="Genomic_DNA"/>
</dbReference>
<name>A0AAN8YEX0_SOLBU</name>
<evidence type="ECO:0000313" key="2">
    <source>
        <dbReference type="Proteomes" id="UP001371456"/>
    </source>
</evidence>
<accession>A0AAN8YEX0</accession>
<reference evidence="1 2" key="1">
    <citation type="submission" date="2024-02" db="EMBL/GenBank/DDBJ databases">
        <title>de novo genome assembly of Solanum bulbocastanum strain 11H21.</title>
        <authorList>
            <person name="Hosaka A.J."/>
        </authorList>
    </citation>
    <scope>NUCLEOTIDE SEQUENCE [LARGE SCALE GENOMIC DNA]</scope>
    <source>
        <tissue evidence="1">Young leaves</tissue>
    </source>
</reference>
<organism evidence="1 2">
    <name type="scientific">Solanum bulbocastanum</name>
    <name type="common">Wild potato</name>
    <dbReference type="NCBI Taxonomy" id="147425"/>
    <lineage>
        <taxon>Eukaryota</taxon>
        <taxon>Viridiplantae</taxon>
        <taxon>Streptophyta</taxon>
        <taxon>Embryophyta</taxon>
        <taxon>Tracheophyta</taxon>
        <taxon>Spermatophyta</taxon>
        <taxon>Magnoliopsida</taxon>
        <taxon>eudicotyledons</taxon>
        <taxon>Gunneridae</taxon>
        <taxon>Pentapetalae</taxon>
        <taxon>asterids</taxon>
        <taxon>lamiids</taxon>
        <taxon>Solanales</taxon>
        <taxon>Solanaceae</taxon>
        <taxon>Solanoideae</taxon>
        <taxon>Solaneae</taxon>
        <taxon>Solanum</taxon>
    </lineage>
</organism>
<gene>
    <name evidence="1" type="ORF">RDI58_013080</name>
</gene>
<sequence>MISDESIELDSKVIRGAE</sequence>
<comment type="caution">
    <text evidence="1">The sequence shown here is derived from an EMBL/GenBank/DDBJ whole genome shotgun (WGS) entry which is preliminary data.</text>
</comment>
<evidence type="ECO:0000313" key="1">
    <source>
        <dbReference type="EMBL" id="KAK6789281.1"/>
    </source>
</evidence>
<dbReference type="AlphaFoldDB" id="A0AAN8YEX0"/>
<protein>
    <submittedName>
        <fullName evidence="1">Uncharacterized protein</fullName>
    </submittedName>
</protein>
<keyword evidence="2" id="KW-1185">Reference proteome</keyword>